<dbReference type="InterPro" id="IPR041729">
    <property type="entry name" value="Formyl-FH4-Hydrolase_C"/>
</dbReference>
<feature type="domain" description="ACT" evidence="5">
    <location>
        <begin position="16"/>
        <end position="96"/>
    </location>
</feature>
<dbReference type="GO" id="GO:0006730">
    <property type="term" value="P:one-carbon metabolic process"/>
    <property type="evidence" value="ECO:0007669"/>
    <property type="project" value="UniProtKB-KW"/>
</dbReference>
<comment type="similarity">
    <text evidence="3">Belongs to the PurU family.</text>
</comment>
<protein>
    <recommendedName>
        <fullName evidence="3 4">Formyltetrahydrofolate deformylase</fullName>
        <ecNumber evidence="3 4">3.5.1.10</ecNumber>
    </recommendedName>
    <alternativeName>
        <fullName evidence="3">Formyl-FH(4) hydrolase</fullName>
    </alternativeName>
</protein>
<dbReference type="GO" id="GO:0008864">
    <property type="term" value="F:formyltetrahydrofolate deformylase activity"/>
    <property type="evidence" value="ECO:0007669"/>
    <property type="project" value="UniProtKB-UniRule"/>
</dbReference>
<dbReference type="GO" id="GO:0006189">
    <property type="term" value="P:'de novo' IMP biosynthetic process"/>
    <property type="evidence" value="ECO:0007669"/>
    <property type="project" value="UniProtKB-UniRule"/>
</dbReference>
<evidence type="ECO:0000256" key="2">
    <source>
        <dbReference type="ARBA" id="ARBA00022801"/>
    </source>
</evidence>
<proteinExistence type="inferred from homology"/>
<dbReference type="InterPro" id="IPR045865">
    <property type="entry name" value="ACT-like_dom_sf"/>
</dbReference>
<gene>
    <name evidence="3 6" type="primary">purU</name>
    <name evidence="6" type="ORF">IHV25_06200</name>
</gene>
<dbReference type="EC" id="3.5.1.10" evidence="3 4"/>
<dbReference type="NCBIfam" id="NF004684">
    <property type="entry name" value="PRK06027.1"/>
    <property type="match status" value="1"/>
</dbReference>
<dbReference type="RefSeq" id="WP_192534251.1">
    <property type="nucleotide sequence ID" value="NZ_JACZHT010000004.1"/>
</dbReference>
<name>A0A8J6YJ30_9PROT</name>
<dbReference type="HAMAP" id="MF_01927">
    <property type="entry name" value="PurU"/>
    <property type="match status" value="1"/>
</dbReference>
<dbReference type="SUPFAM" id="SSF53328">
    <property type="entry name" value="Formyltransferase"/>
    <property type="match status" value="1"/>
</dbReference>
<keyword evidence="7" id="KW-1185">Reference proteome</keyword>
<dbReference type="NCBIfam" id="TIGR00655">
    <property type="entry name" value="PurU"/>
    <property type="match status" value="1"/>
</dbReference>
<sequence>MSSERLHNGDPRDSLILTVTCPDGFGITAAVSGFLFDNNAFITETAQYSDPDTGRYFMRTVIRSDTPDLPDIEVLRDKFTAVAERFQMKWQLFSARERQKMVIAVSKFGHCLDDLLHRWRSGLLNVDIPAIISNHPDMAQVAEWHQIPYYHLPVTQDTKELQEKAFLKVVEDTGADFVVLARYMQILSQEASRVLSGRCINIHHSFLPGFKGAKPYHQAHGRGVKLIGATAHYVTDELDEGPIIEQEVARVDHTFGVRDLVNAGRDMETLVLGRAVRWHVERRIMINGARTVVFH</sequence>
<dbReference type="AlphaFoldDB" id="A0A8J6YJ30"/>
<dbReference type="UniPathway" id="UPA00074">
    <property type="reaction ID" value="UER00170"/>
</dbReference>
<dbReference type="SUPFAM" id="SSF55021">
    <property type="entry name" value="ACT-like"/>
    <property type="match status" value="1"/>
</dbReference>
<dbReference type="InterPro" id="IPR044074">
    <property type="entry name" value="PurU_ACT"/>
</dbReference>
<dbReference type="Gene3D" id="3.30.70.260">
    <property type="match status" value="1"/>
</dbReference>
<dbReference type="PIRSF" id="PIRSF036480">
    <property type="entry name" value="FormyFH4_hydr"/>
    <property type="match status" value="1"/>
</dbReference>
<dbReference type="InterPro" id="IPR004810">
    <property type="entry name" value="PurU"/>
</dbReference>
<evidence type="ECO:0000259" key="5">
    <source>
        <dbReference type="PROSITE" id="PS51671"/>
    </source>
</evidence>
<dbReference type="Pfam" id="PF00551">
    <property type="entry name" value="Formyl_trans_N"/>
    <property type="match status" value="1"/>
</dbReference>
<dbReference type="InterPro" id="IPR002376">
    <property type="entry name" value="Formyl_transf_N"/>
</dbReference>
<dbReference type="PROSITE" id="PS51671">
    <property type="entry name" value="ACT"/>
    <property type="match status" value="1"/>
</dbReference>
<comment type="pathway">
    <text evidence="3">Purine metabolism; IMP biosynthesis via de novo pathway; formate from 10-formyl-5,6,7,8-tetrahydrofolate: step 1/1.</text>
</comment>
<dbReference type="InterPro" id="IPR036477">
    <property type="entry name" value="Formyl_transf_N_sf"/>
</dbReference>
<comment type="caution">
    <text evidence="6">The sequence shown here is derived from an EMBL/GenBank/DDBJ whole genome shotgun (WGS) entry which is preliminary data.</text>
</comment>
<keyword evidence="1 3" id="KW-0554">One-carbon metabolism</keyword>
<keyword evidence="3" id="KW-0658">Purine biosynthesis</keyword>
<evidence type="ECO:0000313" key="6">
    <source>
        <dbReference type="EMBL" id="MBE1237236.1"/>
    </source>
</evidence>
<organism evidence="6 7">
    <name type="scientific">Phaeovibrio sulfidiphilus</name>
    <dbReference type="NCBI Taxonomy" id="1220600"/>
    <lineage>
        <taxon>Bacteria</taxon>
        <taxon>Pseudomonadati</taxon>
        <taxon>Pseudomonadota</taxon>
        <taxon>Alphaproteobacteria</taxon>
        <taxon>Rhodospirillales</taxon>
        <taxon>Rhodospirillaceae</taxon>
        <taxon>Phaeovibrio</taxon>
    </lineage>
</organism>
<dbReference type="CDD" id="cd08648">
    <property type="entry name" value="FMT_core_Formyl-FH4-Hydrolase_C"/>
    <property type="match status" value="1"/>
</dbReference>
<dbReference type="PANTHER" id="PTHR42706:SF1">
    <property type="entry name" value="FORMYLTETRAHYDROFOLATE DEFORMYLASE 2, MITOCHONDRIAL"/>
    <property type="match status" value="1"/>
</dbReference>
<keyword evidence="2 3" id="KW-0378">Hydrolase</keyword>
<evidence type="ECO:0000256" key="4">
    <source>
        <dbReference type="NCBIfam" id="TIGR00655"/>
    </source>
</evidence>
<dbReference type="Gene3D" id="3.40.50.170">
    <property type="entry name" value="Formyl transferase, N-terminal domain"/>
    <property type="match status" value="1"/>
</dbReference>
<dbReference type="CDD" id="cd04875">
    <property type="entry name" value="ACT_F4HF-DF"/>
    <property type="match status" value="1"/>
</dbReference>
<evidence type="ECO:0000256" key="3">
    <source>
        <dbReference type="HAMAP-Rule" id="MF_01927"/>
    </source>
</evidence>
<dbReference type="EMBL" id="JACZHT010000004">
    <property type="protein sequence ID" value="MBE1237236.1"/>
    <property type="molecule type" value="Genomic_DNA"/>
</dbReference>
<accession>A0A8J6YJ30</accession>
<reference evidence="6" key="1">
    <citation type="submission" date="2020-10" db="EMBL/GenBank/DDBJ databases">
        <title>Genome sequence of the unusual species of purple photosynthetic bacteria, Phaeovibrio sulfidiphilus DSM 23193, type strain.</title>
        <authorList>
            <person name="Kyndt J.A."/>
            <person name="Meyer T.E."/>
        </authorList>
    </citation>
    <scope>NUCLEOTIDE SEQUENCE</scope>
    <source>
        <strain evidence="6">DSM 23193</strain>
    </source>
</reference>
<evidence type="ECO:0000256" key="1">
    <source>
        <dbReference type="ARBA" id="ARBA00022563"/>
    </source>
</evidence>
<evidence type="ECO:0000313" key="7">
    <source>
        <dbReference type="Proteomes" id="UP000631034"/>
    </source>
</evidence>
<dbReference type="PRINTS" id="PR01575">
    <property type="entry name" value="FFH4HYDRLASE"/>
</dbReference>
<comment type="function">
    <text evidence="3">Catalyzes the hydrolysis of 10-formyltetrahydrofolate (formyl-FH4) to formate and tetrahydrofolate (FH4).</text>
</comment>
<dbReference type="Proteomes" id="UP000631034">
    <property type="component" value="Unassembled WGS sequence"/>
</dbReference>
<dbReference type="InterPro" id="IPR002912">
    <property type="entry name" value="ACT_dom"/>
</dbReference>
<feature type="active site" evidence="3">
    <location>
        <position position="239"/>
    </location>
</feature>
<dbReference type="PANTHER" id="PTHR42706">
    <property type="entry name" value="FORMYLTETRAHYDROFOLATE DEFORMYLASE"/>
    <property type="match status" value="1"/>
</dbReference>
<comment type="catalytic activity">
    <reaction evidence="3">
        <text>(6R)-10-formyltetrahydrofolate + H2O = (6S)-5,6,7,8-tetrahydrofolate + formate + H(+)</text>
        <dbReference type="Rhea" id="RHEA:19833"/>
        <dbReference type="ChEBI" id="CHEBI:15377"/>
        <dbReference type="ChEBI" id="CHEBI:15378"/>
        <dbReference type="ChEBI" id="CHEBI:15740"/>
        <dbReference type="ChEBI" id="CHEBI:57453"/>
        <dbReference type="ChEBI" id="CHEBI:195366"/>
        <dbReference type="EC" id="3.5.1.10"/>
    </reaction>
</comment>